<accession>A0A0G4MP15</accession>
<dbReference type="AlphaFoldDB" id="A0A0G4MP15"/>
<evidence type="ECO:0000313" key="2">
    <source>
        <dbReference type="Proteomes" id="UP000044602"/>
    </source>
</evidence>
<dbReference type="Proteomes" id="UP000044602">
    <property type="component" value="Unassembled WGS sequence"/>
</dbReference>
<organism evidence="1 2">
    <name type="scientific">Verticillium longisporum</name>
    <name type="common">Verticillium dahliae var. longisporum</name>
    <dbReference type="NCBI Taxonomy" id="100787"/>
    <lineage>
        <taxon>Eukaryota</taxon>
        <taxon>Fungi</taxon>
        <taxon>Dikarya</taxon>
        <taxon>Ascomycota</taxon>
        <taxon>Pezizomycotina</taxon>
        <taxon>Sordariomycetes</taxon>
        <taxon>Hypocreomycetidae</taxon>
        <taxon>Glomerellales</taxon>
        <taxon>Plectosphaerellaceae</taxon>
        <taxon>Verticillium</taxon>
    </lineage>
</organism>
<keyword evidence="2" id="KW-1185">Reference proteome</keyword>
<gene>
    <name evidence="1" type="ORF">BN1708_006799</name>
</gene>
<sequence>MSPPAPLDLGPWTRKAVCGGVPWASATMQTPSQVLAKPMFWVVDGLPLVCVVALACHSLLVVACQAEQPELEGSVSWSSQLLQCCYSSDIVLSLSPPMNGNRKRMVKRLPPAAGDWPQPGGLTPFWRHNERCTVAAGTGQGQASWQADPSMDAPTDAPAVLLGYLRERKSNGRGRGRAVSGWQPPEAGKLASLTVVQVQVQGVMQ</sequence>
<reference evidence="1 2" key="1">
    <citation type="submission" date="2015-05" db="EMBL/GenBank/DDBJ databases">
        <authorList>
            <person name="Wang D.B."/>
            <person name="Wang M."/>
        </authorList>
    </citation>
    <scope>NUCLEOTIDE SEQUENCE [LARGE SCALE GENOMIC DNA]</scope>
    <source>
        <strain evidence="1">VL1</strain>
    </source>
</reference>
<proteinExistence type="predicted"/>
<evidence type="ECO:0000313" key="1">
    <source>
        <dbReference type="EMBL" id="CRK35785.1"/>
    </source>
</evidence>
<protein>
    <submittedName>
        <fullName evidence="1">Uncharacterized protein</fullName>
    </submittedName>
</protein>
<name>A0A0G4MP15_VERLO</name>
<dbReference type="EMBL" id="CVQH01023639">
    <property type="protein sequence ID" value="CRK35785.1"/>
    <property type="molecule type" value="Genomic_DNA"/>
</dbReference>